<dbReference type="Pfam" id="PF00109">
    <property type="entry name" value="ketoacyl-synt"/>
    <property type="match status" value="1"/>
</dbReference>
<keyword evidence="7 17" id="KW-0808">Transferase</keyword>
<dbReference type="Pfam" id="PF02801">
    <property type="entry name" value="Ketoacyl-synt_C"/>
    <property type="match status" value="1"/>
</dbReference>
<name>W0F3M4_9BACT</name>
<evidence type="ECO:0000256" key="17">
    <source>
        <dbReference type="RuleBase" id="RU003694"/>
    </source>
</evidence>
<comment type="subcellular location">
    <subcellularLocation>
        <location evidence="1">Cytoplasm</location>
    </subcellularLocation>
</comment>
<evidence type="ECO:0000313" key="19">
    <source>
        <dbReference type="EMBL" id="AHF15911.1"/>
    </source>
</evidence>
<evidence type="ECO:0000256" key="8">
    <source>
        <dbReference type="ARBA" id="ARBA00022832"/>
    </source>
</evidence>
<evidence type="ECO:0000256" key="3">
    <source>
        <dbReference type="ARBA" id="ARBA00011738"/>
    </source>
</evidence>
<comment type="similarity">
    <text evidence="2 17">Belongs to the thiolase-like superfamily. Beta-ketoacyl-ACP synthases family.</text>
</comment>
<dbReference type="Proteomes" id="UP000003586">
    <property type="component" value="Chromosome"/>
</dbReference>
<evidence type="ECO:0000256" key="1">
    <source>
        <dbReference type="ARBA" id="ARBA00004496"/>
    </source>
</evidence>
<evidence type="ECO:0000256" key="4">
    <source>
        <dbReference type="ARBA" id="ARBA00013191"/>
    </source>
</evidence>
<gene>
    <name evidence="19" type="ORF">NIASO_13560</name>
</gene>
<dbReference type="InterPro" id="IPR018201">
    <property type="entry name" value="Ketoacyl_synth_AS"/>
</dbReference>
<dbReference type="CDD" id="cd00834">
    <property type="entry name" value="KAS_I_II"/>
    <property type="match status" value="1"/>
</dbReference>
<dbReference type="InterPro" id="IPR014030">
    <property type="entry name" value="Ketoacyl_synth_N"/>
</dbReference>
<keyword evidence="5" id="KW-0963">Cytoplasm</keyword>
<dbReference type="InterPro" id="IPR020841">
    <property type="entry name" value="PKS_Beta-ketoAc_synthase_dom"/>
</dbReference>
<keyword evidence="20" id="KW-1185">Reference proteome</keyword>
<keyword evidence="11" id="KW-0012">Acyltransferase</keyword>
<dbReference type="PROSITE" id="PS00098">
    <property type="entry name" value="THIOLASE_1"/>
    <property type="match status" value="1"/>
</dbReference>
<dbReference type="InterPro" id="IPR000794">
    <property type="entry name" value="Beta-ketoacyl_synthase"/>
</dbReference>
<evidence type="ECO:0000259" key="18">
    <source>
        <dbReference type="PROSITE" id="PS52004"/>
    </source>
</evidence>
<proteinExistence type="inferred from homology"/>
<evidence type="ECO:0000256" key="2">
    <source>
        <dbReference type="ARBA" id="ARBA00008467"/>
    </source>
</evidence>
<dbReference type="PROSITE" id="PS00606">
    <property type="entry name" value="KS3_1"/>
    <property type="match status" value="1"/>
</dbReference>
<keyword evidence="10" id="KW-0275">Fatty acid biosynthesis</keyword>
<accession>W0F3M4</accession>
<dbReference type="GO" id="GO:0004315">
    <property type="term" value="F:3-oxoacyl-[acyl-carrier-protein] synthase activity"/>
    <property type="evidence" value="ECO:0007669"/>
    <property type="project" value="UniProtKB-EC"/>
</dbReference>
<dbReference type="EMBL" id="CP007035">
    <property type="protein sequence ID" value="AHF15911.1"/>
    <property type="molecule type" value="Genomic_DNA"/>
</dbReference>
<dbReference type="RefSeq" id="WP_025298941.1">
    <property type="nucleotide sequence ID" value="NZ_CP007035.1"/>
</dbReference>
<evidence type="ECO:0000256" key="12">
    <source>
        <dbReference type="ARBA" id="ARBA00039450"/>
    </source>
</evidence>
<dbReference type="GO" id="GO:0006633">
    <property type="term" value="P:fatty acid biosynthetic process"/>
    <property type="evidence" value="ECO:0007669"/>
    <property type="project" value="UniProtKB-KW"/>
</dbReference>
<dbReference type="STRING" id="929713.NIASO_13560"/>
<dbReference type="PROSITE" id="PS52004">
    <property type="entry name" value="KS3_2"/>
    <property type="match status" value="1"/>
</dbReference>
<dbReference type="InterPro" id="IPR020615">
    <property type="entry name" value="Thiolase_acyl_enz_int_AS"/>
</dbReference>
<dbReference type="OrthoDB" id="9808669at2"/>
<protein>
    <recommendedName>
        <fullName evidence="12">3-oxoacyl-[acyl-carrier-protein] synthase 1</fullName>
        <ecNumber evidence="4">2.3.1.41</ecNumber>
    </recommendedName>
    <alternativeName>
        <fullName evidence="13">3-oxoacyl-[acyl-carrier-protein] synthase I</fullName>
    </alternativeName>
    <alternativeName>
        <fullName evidence="14">Beta-ketoacyl-ACP synthase I</fullName>
    </alternativeName>
</protein>
<dbReference type="PANTHER" id="PTHR11712:SF306">
    <property type="entry name" value="3-OXOACYL-[ACYL-CARRIER-PROTEIN] SYNTHASE 1"/>
    <property type="match status" value="1"/>
</dbReference>
<dbReference type="GO" id="GO:0005829">
    <property type="term" value="C:cytosol"/>
    <property type="evidence" value="ECO:0007669"/>
    <property type="project" value="TreeGrafter"/>
</dbReference>
<dbReference type="KEGG" id="nso:NIASO_13560"/>
<evidence type="ECO:0000256" key="15">
    <source>
        <dbReference type="ARBA" id="ARBA00048121"/>
    </source>
</evidence>
<dbReference type="EC" id="2.3.1.41" evidence="4"/>
<feature type="domain" description="Ketosynthase family 3 (KS3)" evidence="18">
    <location>
        <begin position="1"/>
        <end position="404"/>
    </location>
</feature>
<dbReference type="Gene3D" id="3.40.47.10">
    <property type="match status" value="1"/>
</dbReference>
<reference evidence="19 20" key="1">
    <citation type="submission" date="2013-12" db="EMBL/GenBank/DDBJ databases">
        <authorList>
            <consortium name="DOE Joint Genome Institute"/>
            <person name="Eisen J."/>
            <person name="Huntemann M."/>
            <person name="Han J."/>
            <person name="Chen A."/>
            <person name="Kyrpides N."/>
            <person name="Mavromatis K."/>
            <person name="Markowitz V."/>
            <person name="Palaniappan K."/>
            <person name="Ivanova N."/>
            <person name="Schaumberg A."/>
            <person name="Pati A."/>
            <person name="Liolios K."/>
            <person name="Nordberg H.P."/>
            <person name="Cantor M.N."/>
            <person name="Hua S.X."/>
            <person name="Woyke T."/>
        </authorList>
    </citation>
    <scope>NUCLEOTIDE SEQUENCE [LARGE SCALE GENOMIC DNA]</scope>
    <source>
        <strain evidence="20">DSM 19437</strain>
    </source>
</reference>
<dbReference type="SUPFAM" id="SSF53901">
    <property type="entry name" value="Thiolase-like"/>
    <property type="match status" value="2"/>
</dbReference>
<dbReference type="InterPro" id="IPR016039">
    <property type="entry name" value="Thiolase-like"/>
</dbReference>
<dbReference type="SMART" id="SM00825">
    <property type="entry name" value="PKS_KS"/>
    <property type="match status" value="1"/>
</dbReference>
<comment type="catalytic activity">
    <reaction evidence="15">
        <text>(3Z)-decenoyl-[ACP] + malonyl-[ACP] + H(+) = 3-oxo-(5Z)-dodecenoyl-[ACP] + holo-[ACP] + CO2</text>
        <dbReference type="Rhea" id="RHEA:54940"/>
        <dbReference type="Rhea" id="RHEA-COMP:9623"/>
        <dbReference type="Rhea" id="RHEA-COMP:9685"/>
        <dbReference type="Rhea" id="RHEA-COMP:9927"/>
        <dbReference type="Rhea" id="RHEA-COMP:14042"/>
        <dbReference type="ChEBI" id="CHEBI:15378"/>
        <dbReference type="ChEBI" id="CHEBI:16526"/>
        <dbReference type="ChEBI" id="CHEBI:64479"/>
        <dbReference type="ChEBI" id="CHEBI:78449"/>
        <dbReference type="ChEBI" id="CHEBI:78798"/>
        <dbReference type="ChEBI" id="CHEBI:138410"/>
    </reaction>
    <physiologicalReaction direction="left-to-right" evidence="15">
        <dbReference type="Rhea" id="RHEA:54941"/>
    </physiologicalReaction>
</comment>
<keyword evidence="6" id="KW-0444">Lipid biosynthesis</keyword>
<evidence type="ECO:0000313" key="20">
    <source>
        <dbReference type="Proteomes" id="UP000003586"/>
    </source>
</evidence>
<evidence type="ECO:0000256" key="7">
    <source>
        <dbReference type="ARBA" id="ARBA00022679"/>
    </source>
</evidence>
<dbReference type="HOGENOM" id="CLU_000022_69_2_10"/>
<evidence type="ECO:0000256" key="5">
    <source>
        <dbReference type="ARBA" id="ARBA00022490"/>
    </source>
</evidence>
<evidence type="ECO:0000256" key="6">
    <source>
        <dbReference type="ARBA" id="ARBA00022516"/>
    </source>
</evidence>
<keyword evidence="9" id="KW-0443">Lipid metabolism</keyword>
<sequence>MNRVVITGRGIYSCLGKNLREVKDSLYNGKSGIIFDPVRKAFGYRSALTGFVERPSLKGLLDRRSRIMLPEEGEYAYMATVEALKEAGLTEADLVKMEPGILYGNDSSAKAVIESTDLIREKKDTQLVGSAAVFQTLNSTVTMNLATIFKLKGINLTVSAACASGSHAIGLAYILIKMGLQQCIVAGGAQEINHLSMGTFDALGAFSVREEIPEKASRPFDKDRDGLIPSGGAATVILESLESAQKRGATIIGEIIGYGFSSNGEHISNPTVAGPAKSLRMALQDAALEPGVIDYINAHATSTPAGDASEAKAINEVFAGCHTPVSSTKSMTGHECWMAGASEIVYSSIMMEHSFIAPNINFEHPDADSASLNIVKKTANKNIDVFLSNSFGFGGTNSTLIVKKWKQH</sequence>
<dbReference type="InterPro" id="IPR014031">
    <property type="entry name" value="Ketoacyl_synth_C"/>
</dbReference>
<evidence type="ECO:0000256" key="14">
    <source>
        <dbReference type="ARBA" id="ARBA00042143"/>
    </source>
</evidence>
<evidence type="ECO:0000256" key="10">
    <source>
        <dbReference type="ARBA" id="ARBA00023160"/>
    </source>
</evidence>
<dbReference type="AlphaFoldDB" id="W0F3M4"/>
<evidence type="ECO:0000256" key="13">
    <source>
        <dbReference type="ARBA" id="ARBA00041620"/>
    </source>
</evidence>
<dbReference type="eggNOG" id="COG0304">
    <property type="taxonomic scope" value="Bacteria"/>
</dbReference>
<comment type="subunit">
    <text evidence="3">Homodimer.</text>
</comment>
<organism evidence="19 20">
    <name type="scientific">Niabella soli DSM 19437</name>
    <dbReference type="NCBI Taxonomy" id="929713"/>
    <lineage>
        <taxon>Bacteria</taxon>
        <taxon>Pseudomonadati</taxon>
        <taxon>Bacteroidota</taxon>
        <taxon>Chitinophagia</taxon>
        <taxon>Chitinophagales</taxon>
        <taxon>Chitinophagaceae</taxon>
        <taxon>Niabella</taxon>
    </lineage>
</organism>
<dbReference type="PANTHER" id="PTHR11712">
    <property type="entry name" value="POLYKETIDE SYNTHASE-RELATED"/>
    <property type="match status" value="1"/>
</dbReference>
<evidence type="ECO:0000256" key="16">
    <source>
        <dbReference type="ARBA" id="ARBA00048506"/>
    </source>
</evidence>
<keyword evidence="8" id="KW-0276">Fatty acid metabolism</keyword>
<evidence type="ECO:0000256" key="11">
    <source>
        <dbReference type="ARBA" id="ARBA00023315"/>
    </source>
</evidence>
<comment type="catalytic activity">
    <reaction evidence="16">
        <text>a fatty acyl-[ACP] + malonyl-[ACP] + H(+) = a 3-oxoacyl-[ACP] + holo-[ACP] + CO2</text>
        <dbReference type="Rhea" id="RHEA:22836"/>
        <dbReference type="Rhea" id="RHEA-COMP:9623"/>
        <dbReference type="Rhea" id="RHEA-COMP:9685"/>
        <dbReference type="Rhea" id="RHEA-COMP:9916"/>
        <dbReference type="Rhea" id="RHEA-COMP:14125"/>
        <dbReference type="ChEBI" id="CHEBI:15378"/>
        <dbReference type="ChEBI" id="CHEBI:16526"/>
        <dbReference type="ChEBI" id="CHEBI:64479"/>
        <dbReference type="ChEBI" id="CHEBI:78449"/>
        <dbReference type="ChEBI" id="CHEBI:78776"/>
        <dbReference type="ChEBI" id="CHEBI:138651"/>
        <dbReference type="EC" id="2.3.1.41"/>
    </reaction>
    <physiologicalReaction direction="left-to-right" evidence="16">
        <dbReference type="Rhea" id="RHEA:22837"/>
    </physiologicalReaction>
</comment>
<evidence type="ECO:0000256" key="9">
    <source>
        <dbReference type="ARBA" id="ARBA00023098"/>
    </source>
</evidence>